<name>A0A7C9RN14_9PSEU</name>
<proteinExistence type="predicted"/>
<protein>
    <submittedName>
        <fullName evidence="2">Uncharacterized protein</fullName>
    </submittedName>
</protein>
<organism evidence="2 3">
    <name type="scientific">Lentzea alba</name>
    <dbReference type="NCBI Taxonomy" id="2714351"/>
    <lineage>
        <taxon>Bacteria</taxon>
        <taxon>Bacillati</taxon>
        <taxon>Actinomycetota</taxon>
        <taxon>Actinomycetes</taxon>
        <taxon>Pseudonocardiales</taxon>
        <taxon>Pseudonocardiaceae</taxon>
        <taxon>Lentzea</taxon>
    </lineage>
</organism>
<dbReference type="Proteomes" id="UP000481360">
    <property type="component" value="Unassembled WGS sequence"/>
</dbReference>
<keyword evidence="1" id="KW-0472">Membrane</keyword>
<evidence type="ECO:0000256" key="1">
    <source>
        <dbReference type="SAM" id="Phobius"/>
    </source>
</evidence>
<feature type="transmembrane region" description="Helical" evidence="1">
    <location>
        <begin position="42"/>
        <end position="63"/>
    </location>
</feature>
<keyword evidence="1" id="KW-0812">Transmembrane</keyword>
<gene>
    <name evidence="2" type="ORF">G7043_05880</name>
</gene>
<sequence length="258" mass="28009">MRPEVSEEDGARLFEPLRTVDVPASDGVSVQRAITAGKREKALRVVAAGVFVLIVAGVVPLLLRPSEQPRPAAGSFDPLVRTISVEAAGGFEPEMYLTGRERQEIVLRPEQNGDQAAGVTVHAPGRIGVPRGERMPDVNGKRALWTDSHLAFEWAPGAWATVTVEGFRDNRDRALQIARSVRFGEGLQMLIPFTVQTSWTLAGTRETSRDVELVFTNGVRLALRAGVGYAVGDVPRAELEAVEKSVRPADPPVTNPFR</sequence>
<dbReference type="RefSeq" id="WP_166044499.1">
    <property type="nucleotide sequence ID" value="NZ_JAAMPJ010000001.1"/>
</dbReference>
<comment type="caution">
    <text evidence="2">The sequence shown here is derived from an EMBL/GenBank/DDBJ whole genome shotgun (WGS) entry which is preliminary data.</text>
</comment>
<evidence type="ECO:0000313" key="3">
    <source>
        <dbReference type="Proteomes" id="UP000481360"/>
    </source>
</evidence>
<accession>A0A7C9RN14</accession>
<dbReference type="EMBL" id="JAAMPJ010000001">
    <property type="protein sequence ID" value="NGY58464.1"/>
    <property type="molecule type" value="Genomic_DNA"/>
</dbReference>
<dbReference type="AlphaFoldDB" id="A0A7C9RN14"/>
<keyword evidence="3" id="KW-1185">Reference proteome</keyword>
<reference evidence="2 3" key="1">
    <citation type="submission" date="2020-03" db="EMBL/GenBank/DDBJ databases">
        <title>Isolation and identification of active actinomycetes.</title>
        <authorList>
            <person name="Sun X."/>
        </authorList>
    </citation>
    <scope>NUCLEOTIDE SEQUENCE [LARGE SCALE GENOMIC DNA]</scope>
    <source>
        <strain evidence="2 3">NEAU-D13</strain>
    </source>
</reference>
<keyword evidence="1" id="KW-1133">Transmembrane helix</keyword>
<evidence type="ECO:0000313" key="2">
    <source>
        <dbReference type="EMBL" id="NGY58464.1"/>
    </source>
</evidence>